<keyword evidence="2" id="KW-1185">Reference proteome</keyword>
<sequence>MDIKLKVKELIAEGYVEGELQVDPLWYIIWEPEEIEQFNSEYQFSKYAPEFIGFGESGSNELLAVNDKGEVFTIPAIGMESQYAEKIASSIDELKQYMEKTI</sequence>
<dbReference type="InterPro" id="IPR037883">
    <property type="entry name" value="Knr4/Smi1-like_sf"/>
</dbReference>
<gene>
    <name evidence="1" type="ORF">MED297_04497</name>
</gene>
<dbReference type="Proteomes" id="UP000005953">
    <property type="component" value="Unassembled WGS sequence"/>
</dbReference>
<reference evidence="1 2" key="1">
    <citation type="submission" date="2006-02" db="EMBL/GenBank/DDBJ databases">
        <authorList>
            <person name="Pinhassi J."/>
            <person name="Pedros-Alio C."/>
            <person name="Ferriera S."/>
            <person name="Johnson J."/>
            <person name="Kravitz S."/>
            <person name="Halpern A."/>
            <person name="Remington K."/>
            <person name="Beeson K."/>
            <person name="Tran B."/>
            <person name="Rogers Y.-H."/>
            <person name="Friedman R."/>
            <person name="Venter J.C."/>
        </authorList>
    </citation>
    <scope>NUCLEOTIDE SEQUENCE [LARGE SCALE GENOMIC DNA]</scope>
    <source>
        <strain evidence="1 2">MED297</strain>
    </source>
</reference>
<protein>
    <recommendedName>
        <fullName evidence="3">Knr4/Smi1-like domain-containing protein</fullName>
    </recommendedName>
</protein>
<accession>A4BGA4</accession>
<evidence type="ECO:0008006" key="3">
    <source>
        <dbReference type="Google" id="ProtNLM"/>
    </source>
</evidence>
<dbReference type="EMBL" id="AAOE01000015">
    <property type="protein sequence ID" value="EAR08899.1"/>
    <property type="molecule type" value="Genomic_DNA"/>
</dbReference>
<evidence type="ECO:0000313" key="1">
    <source>
        <dbReference type="EMBL" id="EAR08899.1"/>
    </source>
</evidence>
<organism evidence="1 2">
    <name type="scientific">Reinekea blandensis MED297</name>
    <dbReference type="NCBI Taxonomy" id="314283"/>
    <lineage>
        <taxon>Bacteria</taxon>
        <taxon>Pseudomonadati</taxon>
        <taxon>Pseudomonadota</taxon>
        <taxon>Gammaproteobacteria</taxon>
        <taxon>Oceanospirillales</taxon>
        <taxon>Saccharospirillaceae</taxon>
        <taxon>Reinekea</taxon>
    </lineage>
</organism>
<name>A4BGA4_9GAMM</name>
<proteinExistence type="predicted"/>
<dbReference type="RefSeq" id="WP_008047815.1">
    <property type="nucleotide sequence ID" value="NZ_CH724154.1"/>
</dbReference>
<dbReference type="AlphaFoldDB" id="A4BGA4"/>
<dbReference type="HOGENOM" id="CLU_2275166_0_0_6"/>
<evidence type="ECO:0000313" key="2">
    <source>
        <dbReference type="Proteomes" id="UP000005953"/>
    </source>
</evidence>
<dbReference type="STRING" id="314283.MED297_04497"/>
<dbReference type="Gene3D" id="3.40.1580.10">
    <property type="entry name" value="SMI1/KNR4-like"/>
    <property type="match status" value="1"/>
</dbReference>
<comment type="caution">
    <text evidence="1">The sequence shown here is derived from an EMBL/GenBank/DDBJ whole genome shotgun (WGS) entry which is preliminary data.</text>
</comment>